<dbReference type="GO" id="GO:0016787">
    <property type="term" value="F:hydrolase activity"/>
    <property type="evidence" value="ECO:0007669"/>
    <property type="project" value="InterPro"/>
</dbReference>
<dbReference type="EMBL" id="JAACJM010000001">
    <property type="protein sequence ID" value="KAF5375018.1"/>
    <property type="molecule type" value="Genomic_DNA"/>
</dbReference>
<dbReference type="PANTHER" id="PTHR47668">
    <property type="entry name" value="DIENELACTONE HYDROLASE FAMILY PROTEIN (AFU_ORTHOLOGUE AFUA_6G01940)"/>
    <property type="match status" value="1"/>
</dbReference>
<dbReference type="OrthoDB" id="2147163at2759"/>
<keyword evidence="3" id="KW-1185">Reference proteome</keyword>
<dbReference type="PANTHER" id="PTHR47668:SF1">
    <property type="entry name" value="DIENELACTONE HYDROLASE DOMAIN-CONTAINING PROTEIN-RELATED"/>
    <property type="match status" value="1"/>
</dbReference>
<accession>A0A8H5H1I9</accession>
<dbReference type="Proteomes" id="UP000559256">
    <property type="component" value="Unassembled WGS sequence"/>
</dbReference>
<dbReference type="Pfam" id="PF01738">
    <property type="entry name" value="DLH"/>
    <property type="match status" value="1"/>
</dbReference>
<feature type="domain" description="Dienelactone hydrolase" evidence="1">
    <location>
        <begin position="70"/>
        <end position="280"/>
    </location>
</feature>
<protein>
    <recommendedName>
        <fullName evidence="1">Dienelactone hydrolase domain-containing protein</fullName>
    </recommendedName>
</protein>
<evidence type="ECO:0000313" key="2">
    <source>
        <dbReference type="EMBL" id="KAF5375018.1"/>
    </source>
</evidence>
<comment type="caution">
    <text evidence="2">The sequence shown here is derived from an EMBL/GenBank/DDBJ whole genome shotgun (WGS) entry which is preliminary data.</text>
</comment>
<evidence type="ECO:0000313" key="3">
    <source>
        <dbReference type="Proteomes" id="UP000559256"/>
    </source>
</evidence>
<gene>
    <name evidence="2" type="ORF">D9758_000097</name>
</gene>
<dbReference type="SUPFAM" id="SSF53474">
    <property type="entry name" value="alpha/beta-Hydrolases"/>
    <property type="match status" value="1"/>
</dbReference>
<name>A0A8H5H1I9_9AGAR</name>
<evidence type="ECO:0000259" key="1">
    <source>
        <dbReference type="Pfam" id="PF01738"/>
    </source>
</evidence>
<reference evidence="2 3" key="1">
    <citation type="journal article" date="2020" name="ISME J.">
        <title>Uncovering the hidden diversity of litter-decomposition mechanisms in mushroom-forming fungi.</title>
        <authorList>
            <person name="Floudas D."/>
            <person name="Bentzer J."/>
            <person name="Ahren D."/>
            <person name="Johansson T."/>
            <person name="Persson P."/>
            <person name="Tunlid A."/>
        </authorList>
    </citation>
    <scope>NUCLEOTIDE SEQUENCE [LARGE SCALE GENOMIC DNA]</scope>
    <source>
        <strain evidence="2 3">CBS 291.85</strain>
    </source>
</reference>
<dbReference type="InterPro" id="IPR002925">
    <property type="entry name" value="Dienelactn_hydro"/>
</dbReference>
<organism evidence="2 3">
    <name type="scientific">Tetrapyrgos nigripes</name>
    <dbReference type="NCBI Taxonomy" id="182062"/>
    <lineage>
        <taxon>Eukaryota</taxon>
        <taxon>Fungi</taxon>
        <taxon>Dikarya</taxon>
        <taxon>Basidiomycota</taxon>
        <taxon>Agaricomycotina</taxon>
        <taxon>Agaricomycetes</taxon>
        <taxon>Agaricomycetidae</taxon>
        <taxon>Agaricales</taxon>
        <taxon>Marasmiineae</taxon>
        <taxon>Marasmiaceae</taxon>
        <taxon>Tetrapyrgos</taxon>
    </lineage>
</organism>
<sequence length="282" mass="31280">MISRLRLVSRHLVRPVPTRTSFQTLRAARTMTTHNTNQACCSIPPVQSSYSPVGSFKSLGSFNKVYVTGNNPTNAIVCVYDIFGFYPQTQQGADILAQTLDTTVYMPDFFEPNDAFPLSRFPPKTDEDKQALQDFFGGAANPPETVKKLTAFGEFLKGNGAKKVVVYGFCWGGKVTISAGGANTPFSAVSIVHPAMLADSDAEKLTVPLAMYISNDEPVEEYEKIIQTLKSKPFASQCEYKNYTNMFHGWAAARGDLKNEENKKEYEDVYNRLANFFKKALA</sequence>
<dbReference type="AlphaFoldDB" id="A0A8H5H1I9"/>
<dbReference type="InterPro" id="IPR029058">
    <property type="entry name" value="AB_hydrolase_fold"/>
</dbReference>
<dbReference type="Gene3D" id="3.40.50.1820">
    <property type="entry name" value="alpha/beta hydrolase"/>
    <property type="match status" value="1"/>
</dbReference>
<proteinExistence type="predicted"/>